<sequence length="227" mass="23391">MKPARLGFGIIGAGAVGCALGSALRATGHALVGVVADSEDSRERAQVRLANVPILSPEQLVERSEAVLLALPANQIAPTVEGLAALELWQPGQLIIHTAPALGTRPLAAATARGALGLAIHPAMRFTGTSLDETLLVDCPFAITAAGPLQPIGMALAVELGGRPFVIAEGERANYAAALLKTMRTLESATDSLVDTMMELSGDSEAAGAVTSRLLDATYVHVRDTKV</sequence>
<dbReference type="InterPro" id="IPR019665">
    <property type="entry name" value="OxRdtase/DH_put_Rossmann_dom"/>
</dbReference>
<comment type="caution">
    <text evidence="2">The sequence shown here is derived from an EMBL/GenBank/DDBJ whole genome shotgun (WGS) entry which is preliminary data.</text>
</comment>
<proteinExistence type="predicted"/>
<dbReference type="Pfam" id="PF10727">
    <property type="entry name" value="Rossmann-like"/>
    <property type="match status" value="1"/>
</dbReference>
<name>A0A1Q5PJ92_9ACTO</name>
<dbReference type="EMBL" id="MPDM01000011">
    <property type="protein sequence ID" value="OKL45922.1"/>
    <property type="molecule type" value="Genomic_DNA"/>
</dbReference>
<protein>
    <recommendedName>
        <fullName evidence="1">Putative oxidoreductase/dehydrogenase Rossmann-like domain-containing protein</fullName>
    </recommendedName>
</protein>
<dbReference type="STRING" id="156892.BM477_07920"/>
<dbReference type="Proteomes" id="UP000186465">
    <property type="component" value="Unassembled WGS sequence"/>
</dbReference>
<dbReference type="RefSeq" id="WP_075362160.1">
    <property type="nucleotide sequence ID" value="NZ_MPDM01000011.1"/>
</dbReference>
<dbReference type="PROSITE" id="PS51257">
    <property type="entry name" value="PROKAR_LIPOPROTEIN"/>
    <property type="match status" value="1"/>
</dbReference>
<dbReference type="PANTHER" id="PTHR40459:SF1">
    <property type="entry name" value="CONSERVED HYPOTHETICAL ALANINE AND LEUCINE RICH PROTEIN"/>
    <property type="match status" value="1"/>
</dbReference>
<evidence type="ECO:0000259" key="1">
    <source>
        <dbReference type="Pfam" id="PF10727"/>
    </source>
</evidence>
<dbReference type="InterPro" id="IPR036291">
    <property type="entry name" value="NAD(P)-bd_dom_sf"/>
</dbReference>
<gene>
    <name evidence="2" type="ORF">BM477_07920</name>
</gene>
<dbReference type="OrthoDB" id="8650434at2"/>
<evidence type="ECO:0000313" key="3">
    <source>
        <dbReference type="Proteomes" id="UP000186465"/>
    </source>
</evidence>
<feature type="domain" description="Putative oxidoreductase/dehydrogenase Rossmann-like" evidence="1">
    <location>
        <begin position="1"/>
        <end position="122"/>
    </location>
</feature>
<organism evidence="2 3">
    <name type="scientific">Boudabousia marimammalium</name>
    <dbReference type="NCBI Taxonomy" id="156892"/>
    <lineage>
        <taxon>Bacteria</taxon>
        <taxon>Bacillati</taxon>
        <taxon>Actinomycetota</taxon>
        <taxon>Actinomycetes</taxon>
        <taxon>Actinomycetales</taxon>
        <taxon>Actinomycetaceae</taxon>
        <taxon>Boudabousia</taxon>
    </lineage>
</organism>
<evidence type="ECO:0000313" key="2">
    <source>
        <dbReference type="EMBL" id="OKL45922.1"/>
    </source>
</evidence>
<keyword evidence="3" id="KW-1185">Reference proteome</keyword>
<dbReference type="PANTHER" id="PTHR40459">
    <property type="entry name" value="CONSERVED HYPOTHETICAL ALANINE AND LEUCINE RICH PROTEIN"/>
    <property type="match status" value="1"/>
</dbReference>
<reference evidence="3" key="1">
    <citation type="submission" date="2016-11" db="EMBL/GenBank/DDBJ databases">
        <title>Actinomyces gypaetusis sp. nov. isolated from Gypaetus barbatus in Qinghai Tibet Plateau China.</title>
        <authorList>
            <person name="Meng X."/>
        </authorList>
    </citation>
    <scope>NUCLEOTIDE SEQUENCE [LARGE SCALE GENOMIC DNA]</scope>
    <source>
        <strain evidence="3">DSM 15383</strain>
    </source>
</reference>
<dbReference type="AlphaFoldDB" id="A0A1Q5PJ92"/>
<dbReference type="Gene3D" id="3.40.50.720">
    <property type="entry name" value="NAD(P)-binding Rossmann-like Domain"/>
    <property type="match status" value="1"/>
</dbReference>
<dbReference type="SUPFAM" id="SSF51735">
    <property type="entry name" value="NAD(P)-binding Rossmann-fold domains"/>
    <property type="match status" value="1"/>
</dbReference>
<accession>A0A1Q5PJ92</accession>